<feature type="compositionally biased region" description="Low complexity" evidence="4">
    <location>
        <begin position="391"/>
        <end position="401"/>
    </location>
</feature>
<dbReference type="EMBL" id="LUCH01002287">
    <property type="protein sequence ID" value="KAF5401713.1"/>
    <property type="molecule type" value="Genomic_DNA"/>
</dbReference>
<dbReference type="PROSITE" id="PS50009">
    <property type="entry name" value="RASGEF_CAT"/>
    <property type="match status" value="1"/>
</dbReference>
<feature type="compositionally biased region" description="Polar residues" evidence="4">
    <location>
        <begin position="280"/>
        <end position="289"/>
    </location>
</feature>
<feature type="region of interest" description="Disordered" evidence="4">
    <location>
        <begin position="261"/>
        <end position="290"/>
    </location>
</feature>
<sequence>FSWYFADTPSGSPSTPSSPVLSKAPAKTQVPSTLFSPEQMASFKNIQPSKIAEELTIRDQVLVLFLQLRLPECLLYARKQPSPTVRATIDQFNRVVCAVQNSILRLHTDSVSPLSELTASKHCPVCVLRDPSPARVVWSRERLMQRSDAAARNNPVIGDLCVTEADVKRASEMKLWIDVASELDKLSNLSSLHAVLTALQSNPIHRLRHCWAAMERYYVHHVHKLEGLLTLISHENNYEQLRARINKHIELVRQTEAVRWKSQVDKKGRSPSTPKPVLSGQRQMSTDQNMPPIPGIIPYLGLFFQDLTFLNYAFPDGDDPSSSKHLQSAINERPSFASPSGKSTRSNLSSPSSSCSSSSASNPSASGDFVSTNMIGNKRRVVITNLTNHVPRSPRSRSAARVTCKSPPTKIAPNLQPGTLINFEKHMREAEFLKDLYILQYSAESYRLHSDALYARWFDAFPALTEEEARQLSLEIEPEPDSLSSVCQSGKQKKFASEMNLHRISAVSTYSCSPSDDSHNGQSDSAAVCMSVPRSSQSRRPSLLTHPYFDQPAATNASLSSSCSDISPTSSSPTVFIPKSTKLRSRPESRSTHMINALTHSNADSTCTLLLPPVPPKRSTSAQKLPNMKSCNDDEKTLQVRVKLEDPTFLCAHSSLHLKPPKSTLSRGSTPDLSTASKTSSFLSNATTSVTVSSTQTISDLLVRALANFGIPQVTGYNLILVRAGLPDRLLPMDANAFDTLMQAPTRYKPFAGHSGQPIECVCVRQVQGLTTASTFSGFRQPISPLSVRNKDKRYQRSLSRPGISRHLRVRGSLNQLKFPPS</sequence>
<dbReference type="Gene3D" id="1.10.840.10">
    <property type="entry name" value="Ras guanine-nucleotide exchange factors catalytic domain"/>
    <property type="match status" value="1"/>
</dbReference>
<feature type="region of interest" description="Disordered" evidence="4">
    <location>
        <begin position="1"/>
        <end position="24"/>
    </location>
</feature>
<dbReference type="InterPro" id="IPR036964">
    <property type="entry name" value="RASGEF_cat_dom_sf"/>
</dbReference>
<dbReference type="SUPFAM" id="SSF48366">
    <property type="entry name" value="Ras GEF"/>
    <property type="match status" value="2"/>
</dbReference>
<evidence type="ECO:0000256" key="1">
    <source>
        <dbReference type="ARBA" id="ARBA00022658"/>
    </source>
</evidence>
<dbReference type="SMART" id="SM00147">
    <property type="entry name" value="RasGEF"/>
    <property type="match status" value="1"/>
</dbReference>
<keyword evidence="7" id="KW-1185">Reference proteome</keyword>
<feature type="domain" description="Ras-GEF" evidence="5">
    <location>
        <begin position="47"/>
        <end position="379"/>
    </location>
</feature>
<feature type="compositionally biased region" description="Polar residues" evidence="4">
    <location>
        <begin position="512"/>
        <end position="525"/>
    </location>
</feature>
<dbReference type="PANTHER" id="PTHR23113">
    <property type="entry name" value="GUANINE NUCLEOTIDE EXCHANGE FACTOR"/>
    <property type="match status" value="1"/>
</dbReference>
<accession>A0A8J4T8U4</accession>
<feature type="region of interest" description="Disordered" evidence="4">
    <location>
        <begin position="390"/>
        <end position="409"/>
    </location>
</feature>
<feature type="compositionally biased region" description="Low complexity" evidence="4">
    <location>
        <begin position="346"/>
        <end position="366"/>
    </location>
</feature>
<reference evidence="6" key="1">
    <citation type="submission" date="2019-05" db="EMBL/GenBank/DDBJ databases">
        <title>Annotation for the trematode Paragonimus heterotremus.</title>
        <authorList>
            <person name="Choi Y.-J."/>
        </authorList>
    </citation>
    <scope>NUCLEOTIDE SEQUENCE</scope>
    <source>
        <strain evidence="6">LC</strain>
    </source>
</reference>
<dbReference type="InterPro" id="IPR001895">
    <property type="entry name" value="RASGEF_cat_dom"/>
</dbReference>
<feature type="compositionally biased region" description="Low complexity" evidence="4">
    <location>
        <begin position="8"/>
        <end position="19"/>
    </location>
</feature>
<dbReference type="PANTHER" id="PTHR23113:SF312">
    <property type="entry name" value="RAL GUANINE NUCLEOTIDE DISSOCIATION STIMULATOR-LIKE, ISOFORM E"/>
    <property type="match status" value="1"/>
</dbReference>
<name>A0A8J4T8U4_9TREM</name>
<evidence type="ECO:0000256" key="3">
    <source>
        <dbReference type="SAM" id="Coils"/>
    </source>
</evidence>
<evidence type="ECO:0000259" key="5">
    <source>
        <dbReference type="PROSITE" id="PS50009"/>
    </source>
</evidence>
<keyword evidence="1 2" id="KW-0344">Guanine-nucleotide releasing factor</keyword>
<feature type="region of interest" description="Disordered" evidence="4">
    <location>
        <begin position="512"/>
        <end position="532"/>
    </location>
</feature>
<proteinExistence type="predicted"/>
<evidence type="ECO:0000256" key="4">
    <source>
        <dbReference type="SAM" id="MobiDB-lite"/>
    </source>
</evidence>
<protein>
    <recommendedName>
        <fullName evidence="5">Ras-GEF domain-containing protein</fullName>
    </recommendedName>
</protein>
<dbReference type="InterPro" id="IPR023578">
    <property type="entry name" value="Ras_GEF_dom_sf"/>
</dbReference>
<dbReference type="Pfam" id="PF00617">
    <property type="entry name" value="RasGEF"/>
    <property type="match status" value="1"/>
</dbReference>
<dbReference type="OrthoDB" id="546434at2759"/>
<dbReference type="GO" id="GO:0005085">
    <property type="term" value="F:guanyl-nucleotide exchange factor activity"/>
    <property type="evidence" value="ECO:0007669"/>
    <property type="project" value="UniProtKB-KW"/>
</dbReference>
<dbReference type="Proteomes" id="UP000748531">
    <property type="component" value="Unassembled WGS sequence"/>
</dbReference>
<evidence type="ECO:0000256" key="2">
    <source>
        <dbReference type="PROSITE-ProRule" id="PRU00168"/>
    </source>
</evidence>
<feature type="region of interest" description="Disordered" evidence="4">
    <location>
        <begin position="559"/>
        <end position="591"/>
    </location>
</feature>
<dbReference type="AlphaFoldDB" id="A0A8J4T8U4"/>
<comment type="caution">
    <text evidence="6">The sequence shown here is derived from an EMBL/GenBank/DDBJ whole genome shotgun (WGS) entry which is preliminary data.</text>
</comment>
<dbReference type="InterPro" id="IPR008937">
    <property type="entry name" value="Ras-like_GEF"/>
</dbReference>
<evidence type="ECO:0000313" key="6">
    <source>
        <dbReference type="EMBL" id="KAF5401713.1"/>
    </source>
</evidence>
<feature type="coiled-coil region" evidence="3">
    <location>
        <begin position="231"/>
        <end position="258"/>
    </location>
</feature>
<feature type="non-terminal residue" evidence="6">
    <location>
        <position position="822"/>
    </location>
</feature>
<evidence type="ECO:0000313" key="7">
    <source>
        <dbReference type="Proteomes" id="UP000748531"/>
    </source>
</evidence>
<feature type="compositionally biased region" description="Low complexity" evidence="4">
    <location>
        <begin position="559"/>
        <end position="572"/>
    </location>
</feature>
<gene>
    <name evidence="6" type="ORF">PHET_05116</name>
</gene>
<keyword evidence="3" id="KW-0175">Coiled coil</keyword>
<organism evidence="6 7">
    <name type="scientific">Paragonimus heterotremus</name>
    <dbReference type="NCBI Taxonomy" id="100268"/>
    <lineage>
        <taxon>Eukaryota</taxon>
        <taxon>Metazoa</taxon>
        <taxon>Spiralia</taxon>
        <taxon>Lophotrochozoa</taxon>
        <taxon>Platyhelminthes</taxon>
        <taxon>Trematoda</taxon>
        <taxon>Digenea</taxon>
        <taxon>Plagiorchiida</taxon>
        <taxon>Troglotremata</taxon>
        <taxon>Troglotrematidae</taxon>
        <taxon>Paragonimus</taxon>
    </lineage>
</organism>
<feature type="region of interest" description="Disordered" evidence="4">
    <location>
        <begin position="318"/>
        <end position="371"/>
    </location>
</feature>
<dbReference type="GO" id="GO:0005886">
    <property type="term" value="C:plasma membrane"/>
    <property type="evidence" value="ECO:0007669"/>
    <property type="project" value="TreeGrafter"/>
</dbReference>
<dbReference type="GO" id="GO:0007265">
    <property type="term" value="P:Ras protein signal transduction"/>
    <property type="evidence" value="ECO:0007669"/>
    <property type="project" value="TreeGrafter"/>
</dbReference>